<dbReference type="OrthoDB" id="5703355at2"/>
<dbReference type="Gene3D" id="1.10.3680.10">
    <property type="entry name" value="TerB-like"/>
    <property type="match status" value="1"/>
</dbReference>
<reference evidence="3" key="2">
    <citation type="submission" date="2019-01" db="EMBL/GenBank/DDBJ databases">
        <title>Genome sequence of Desulfonema ishimotonii strain Tokyo 01.</title>
        <authorList>
            <person name="Fukui M."/>
        </authorList>
    </citation>
    <scope>NUCLEOTIDE SEQUENCE [LARGE SCALE GENOMIC DNA]</scope>
    <source>
        <strain evidence="3">Tokyo 01</strain>
    </source>
</reference>
<keyword evidence="3" id="KW-1185">Reference proteome</keyword>
<gene>
    <name evidence="2" type="ORF">DENIS_2518</name>
</gene>
<evidence type="ECO:0000313" key="2">
    <source>
        <dbReference type="EMBL" id="GBC61556.1"/>
    </source>
</evidence>
<dbReference type="SUPFAM" id="SSF158682">
    <property type="entry name" value="TerB-like"/>
    <property type="match status" value="1"/>
</dbReference>
<evidence type="ECO:0000259" key="1">
    <source>
        <dbReference type="Pfam" id="PF05099"/>
    </source>
</evidence>
<dbReference type="EMBL" id="BEXT01000001">
    <property type="protein sequence ID" value="GBC61556.1"/>
    <property type="molecule type" value="Genomic_DNA"/>
</dbReference>
<sequence length="177" mass="20570">MHIILGALGLIVTILILLNRLSEVGIDIGWLDPFKWNRRRKWRQAYYTNPVFDIDDPMKSTAGLMYTMAKCSGDISREEKACILSIFKEVFKLSDTEATELLSNCSFYIKDENQIKDNLEKFIKPSINNFADEQKKSAYALIEKVAFCEGNPNEKQKEFLAQIKNIFTPRKETFKKW</sequence>
<dbReference type="InterPro" id="IPR029024">
    <property type="entry name" value="TerB-like"/>
</dbReference>
<organism evidence="2 3">
    <name type="scientific">Desulfonema ishimotonii</name>
    <dbReference type="NCBI Taxonomy" id="45657"/>
    <lineage>
        <taxon>Bacteria</taxon>
        <taxon>Pseudomonadati</taxon>
        <taxon>Thermodesulfobacteriota</taxon>
        <taxon>Desulfobacteria</taxon>
        <taxon>Desulfobacterales</taxon>
        <taxon>Desulfococcaceae</taxon>
        <taxon>Desulfonema</taxon>
    </lineage>
</organism>
<feature type="domain" description="Co-chaperone DjlA N-terminal" evidence="1">
    <location>
        <begin position="61"/>
        <end position="174"/>
    </location>
</feature>
<dbReference type="AlphaFoldDB" id="A0A401FX79"/>
<comment type="caution">
    <text evidence="2">The sequence shown here is derived from an EMBL/GenBank/DDBJ whole genome shotgun (WGS) entry which is preliminary data.</text>
</comment>
<reference evidence="3" key="1">
    <citation type="submission" date="2017-11" db="EMBL/GenBank/DDBJ databases">
        <authorList>
            <person name="Watanabe M."/>
            <person name="Kojima H."/>
        </authorList>
    </citation>
    <scope>NUCLEOTIDE SEQUENCE [LARGE SCALE GENOMIC DNA]</scope>
    <source>
        <strain evidence="3">Tokyo 01</strain>
    </source>
</reference>
<proteinExistence type="predicted"/>
<accession>A0A401FX79</accession>
<dbReference type="RefSeq" id="WP_124328831.1">
    <property type="nucleotide sequence ID" value="NZ_BEXT01000001.1"/>
</dbReference>
<dbReference type="InterPro" id="IPR007791">
    <property type="entry name" value="DjlA_N"/>
</dbReference>
<dbReference type="CDD" id="cd07177">
    <property type="entry name" value="terB_like"/>
    <property type="match status" value="1"/>
</dbReference>
<protein>
    <submittedName>
        <fullName evidence="2">TerB family tellurite resistance protein</fullName>
    </submittedName>
</protein>
<dbReference type="Proteomes" id="UP000288096">
    <property type="component" value="Unassembled WGS sequence"/>
</dbReference>
<dbReference type="Pfam" id="PF05099">
    <property type="entry name" value="TerB"/>
    <property type="match status" value="1"/>
</dbReference>
<name>A0A401FX79_9BACT</name>
<evidence type="ECO:0000313" key="3">
    <source>
        <dbReference type="Proteomes" id="UP000288096"/>
    </source>
</evidence>